<feature type="binding site" evidence="3">
    <location>
        <begin position="13"/>
        <end position="18"/>
    </location>
    <ligand>
        <name>ATP</name>
        <dbReference type="ChEBI" id="CHEBI:30616"/>
    </ligand>
</feature>
<evidence type="ECO:0000313" key="6">
    <source>
        <dbReference type="Proteomes" id="UP000218238"/>
    </source>
</evidence>
<dbReference type="GO" id="GO:0004140">
    <property type="term" value="F:dephospho-CoA kinase activity"/>
    <property type="evidence" value="ECO:0007669"/>
    <property type="project" value="UniProtKB-UniRule"/>
</dbReference>
<dbReference type="InterPro" id="IPR027417">
    <property type="entry name" value="P-loop_NTPase"/>
</dbReference>
<dbReference type="SUPFAM" id="SSF52540">
    <property type="entry name" value="P-loop containing nucleoside triphosphate hydrolases"/>
    <property type="match status" value="1"/>
</dbReference>
<dbReference type="AlphaFoldDB" id="A0A2A2TP36"/>
<dbReference type="Gene3D" id="3.40.50.300">
    <property type="entry name" value="P-loop containing nucleotide triphosphate hydrolases"/>
    <property type="match status" value="1"/>
</dbReference>
<evidence type="ECO:0000256" key="3">
    <source>
        <dbReference type="HAMAP-Rule" id="MF_00376"/>
    </source>
</evidence>
<dbReference type="RefSeq" id="WP_095720217.1">
    <property type="nucleotide sequence ID" value="NZ_NTFS01000016.1"/>
</dbReference>
<dbReference type="GO" id="GO:0015937">
    <property type="term" value="P:coenzyme A biosynthetic process"/>
    <property type="evidence" value="ECO:0007669"/>
    <property type="project" value="UniProtKB-UniRule"/>
</dbReference>
<dbReference type="PANTHER" id="PTHR10695:SF46">
    <property type="entry name" value="BIFUNCTIONAL COENZYME A SYNTHASE-RELATED"/>
    <property type="match status" value="1"/>
</dbReference>
<sequence>MQKRLIGLTGGIATGKSTVANYLAESYNLPILDSDIYAREAVAVGSAILKKINQKYGDDILLPDNSLNRQKLGEIVFESQIERLWIESLIHPYVRDRFNQEMAKISSDTLVLVIPLLFEVGLTNLVTETWVVSCSQEQQLKRLMQRNNLTLEQAQARINSQMPLSEKVKLADVVFDNSQSVEMLLKLVNIVMDKTKL</sequence>
<dbReference type="InterPro" id="IPR001977">
    <property type="entry name" value="Depp_CoAkinase"/>
</dbReference>
<keyword evidence="3" id="KW-0963">Cytoplasm</keyword>
<name>A0A2A2TP36_9CYAN</name>
<comment type="subcellular location">
    <subcellularLocation>
        <location evidence="3">Cytoplasm</location>
    </subcellularLocation>
</comment>
<accession>A0A2A2TP36</accession>
<dbReference type="PROSITE" id="PS51219">
    <property type="entry name" value="DPCK"/>
    <property type="match status" value="1"/>
</dbReference>
<dbReference type="PANTHER" id="PTHR10695">
    <property type="entry name" value="DEPHOSPHO-COA KINASE-RELATED"/>
    <property type="match status" value="1"/>
</dbReference>
<dbReference type="CDD" id="cd02022">
    <property type="entry name" value="DPCK"/>
    <property type="match status" value="1"/>
</dbReference>
<evidence type="ECO:0000313" key="5">
    <source>
        <dbReference type="EMBL" id="PAX60249.1"/>
    </source>
</evidence>
<keyword evidence="1 3" id="KW-0547">Nucleotide-binding</keyword>
<gene>
    <name evidence="3" type="primary">coaE</name>
    <name evidence="5" type="ORF">CK510_02650</name>
</gene>
<keyword evidence="2 3" id="KW-0067">ATP-binding</keyword>
<keyword evidence="3" id="KW-0173">Coenzyme A biosynthesis</keyword>
<evidence type="ECO:0000256" key="4">
    <source>
        <dbReference type="NCBIfam" id="TIGR00152"/>
    </source>
</evidence>
<evidence type="ECO:0000256" key="2">
    <source>
        <dbReference type="ARBA" id="ARBA00022840"/>
    </source>
</evidence>
<dbReference type="Pfam" id="PF01121">
    <property type="entry name" value="CoaE"/>
    <property type="match status" value="1"/>
</dbReference>
<keyword evidence="3" id="KW-0808">Transferase</keyword>
<organism evidence="5 6">
    <name type="scientific">Brunnivagina elsteri CCALA 953</name>
    <dbReference type="NCBI Taxonomy" id="987040"/>
    <lineage>
        <taxon>Bacteria</taxon>
        <taxon>Bacillati</taxon>
        <taxon>Cyanobacteriota</taxon>
        <taxon>Cyanophyceae</taxon>
        <taxon>Nostocales</taxon>
        <taxon>Calotrichaceae</taxon>
        <taxon>Brunnivagina</taxon>
    </lineage>
</organism>
<dbReference type="EC" id="2.7.1.24" evidence="3 4"/>
<comment type="caution">
    <text evidence="5">The sequence shown here is derived from an EMBL/GenBank/DDBJ whole genome shotgun (WGS) entry which is preliminary data.</text>
</comment>
<comment type="pathway">
    <text evidence="3">Cofactor biosynthesis; coenzyme A biosynthesis; CoA from (R)-pantothenate: step 5/5.</text>
</comment>
<keyword evidence="3 5" id="KW-0418">Kinase</keyword>
<dbReference type="HAMAP" id="MF_00376">
    <property type="entry name" value="Dephospho_CoA_kinase"/>
    <property type="match status" value="1"/>
</dbReference>
<evidence type="ECO:0000256" key="1">
    <source>
        <dbReference type="ARBA" id="ARBA00022741"/>
    </source>
</evidence>
<dbReference type="OrthoDB" id="9812943at2"/>
<dbReference type="GO" id="GO:0005737">
    <property type="term" value="C:cytoplasm"/>
    <property type="evidence" value="ECO:0007669"/>
    <property type="project" value="UniProtKB-SubCell"/>
</dbReference>
<dbReference type="Proteomes" id="UP000218238">
    <property type="component" value="Unassembled WGS sequence"/>
</dbReference>
<dbReference type="EMBL" id="NTFS01000016">
    <property type="protein sequence ID" value="PAX60249.1"/>
    <property type="molecule type" value="Genomic_DNA"/>
</dbReference>
<comment type="function">
    <text evidence="3">Catalyzes the phosphorylation of the 3'-hydroxyl group of dephosphocoenzyme A to form coenzyme A.</text>
</comment>
<reference evidence="5 6" key="1">
    <citation type="submission" date="2017-08" db="EMBL/GenBank/DDBJ databases">
        <title>Draft genome sequence of filamentous cyanobacterium Calothrix elsteri CCALA 953.</title>
        <authorList>
            <person name="Gagunashvili A.N."/>
            <person name="Elster J."/>
            <person name="Andresson O.S."/>
        </authorList>
    </citation>
    <scope>NUCLEOTIDE SEQUENCE [LARGE SCALE GENOMIC DNA]</scope>
    <source>
        <strain evidence="5 6">CCALA 953</strain>
    </source>
</reference>
<dbReference type="UniPathway" id="UPA00241">
    <property type="reaction ID" value="UER00356"/>
</dbReference>
<comment type="similarity">
    <text evidence="3">Belongs to the CoaE family.</text>
</comment>
<dbReference type="NCBIfam" id="TIGR00152">
    <property type="entry name" value="dephospho-CoA kinase"/>
    <property type="match status" value="1"/>
</dbReference>
<comment type="catalytic activity">
    <reaction evidence="3">
        <text>3'-dephospho-CoA + ATP = ADP + CoA + H(+)</text>
        <dbReference type="Rhea" id="RHEA:18245"/>
        <dbReference type="ChEBI" id="CHEBI:15378"/>
        <dbReference type="ChEBI" id="CHEBI:30616"/>
        <dbReference type="ChEBI" id="CHEBI:57287"/>
        <dbReference type="ChEBI" id="CHEBI:57328"/>
        <dbReference type="ChEBI" id="CHEBI:456216"/>
        <dbReference type="EC" id="2.7.1.24"/>
    </reaction>
</comment>
<dbReference type="GO" id="GO:0005524">
    <property type="term" value="F:ATP binding"/>
    <property type="evidence" value="ECO:0007669"/>
    <property type="project" value="UniProtKB-UniRule"/>
</dbReference>
<protein>
    <recommendedName>
        <fullName evidence="3 4">Dephospho-CoA kinase</fullName>
        <ecNumber evidence="3 4">2.7.1.24</ecNumber>
    </recommendedName>
    <alternativeName>
        <fullName evidence="3">Dephosphocoenzyme A kinase</fullName>
    </alternativeName>
</protein>
<keyword evidence="6" id="KW-1185">Reference proteome</keyword>
<proteinExistence type="inferred from homology"/>